<dbReference type="Gene3D" id="3.40.30.80">
    <property type="match status" value="1"/>
</dbReference>
<comment type="cofactor">
    <cofactor evidence="1">
        <name>FAD</name>
        <dbReference type="ChEBI" id="CHEBI:57692"/>
    </cofactor>
</comment>
<dbReference type="OrthoDB" id="9806179at2"/>
<dbReference type="GO" id="GO:0016491">
    <property type="term" value="F:oxidoreductase activity"/>
    <property type="evidence" value="ECO:0007669"/>
    <property type="project" value="UniProtKB-KW"/>
</dbReference>
<comment type="caution">
    <text evidence="7">The sequence shown here is derived from an EMBL/GenBank/DDBJ whole genome shotgun (WGS) entry which is preliminary data.</text>
</comment>
<dbReference type="Proteomes" id="UP000442244">
    <property type="component" value="Unassembled WGS sequence"/>
</dbReference>
<dbReference type="InterPro" id="IPR050097">
    <property type="entry name" value="Ferredoxin-NADP_redctase_2"/>
</dbReference>
<keyword evidence="3" id="KW-0285">Flavoprotein</keyword>
<evidence type="ECO:0000313" key="7">
    <source>
        <dbReference type="EMBL" id="TYC46637.1"/>
    </source>
</evidence>
<comment type="subunit">
    <text evidence="2">Homodimer.</text>
</comment>
<name>A0A6P2CQL8_9LACO</name>
<evidence type="ECO:0000256" key="3">
    <source>
        <dbReference type="ARBA" id="ARBA00022630"/>
    </source>
</evidence>
<organism evidence="7 8">
    <name type="scientific">Leuconostoc litchii</name>
    <dbReference type="NCBI Taxonomy" id="1981069"/>
    <lineage>
        <taxon>Bacteria</taxon>
        <taxon>Bacillati</taxon>
        <taxon>Bacillota</taxon>
        <taxon>Bacilli</taxon>
        <taxon>Lactobacillales</taxon>
        <taxon>Lactobacillaceae</taxon>
        <taxon>Leuconostoc</taxon>
    </lineage>
</organism>
<protein>
    <submittedName>
        <fullName evidence="7">Thioredoxin reductase</fullName>
    </submittedName>
</protein>
<dbReference type="Pfam" id="PF13192">
    <property type="entry name" value="Thioredoxin_3"/>
    <property type="match status" value="1"/>
</dbReference>
<dbReference type="CDD" id="cd02974">
    <property type="entry name" value="AhpF_NTD_N"/>
    <property type="match status" value="1"/>
</dbReference>
<dbReference type="PRINTS" id="PR00368">
    <property type="entry name" value="FADPNR"/>
</dbReference>
<evidence type="ECO:0000313" key="8">
    <source>
        <dbReference type="Proteomes" id="UP000442244"/>
    </source>
</evidence>
<dbReference type="InterPro" id="IPR012336">
    <property type="entry name" value="Thioredoxin-like_fold"/>
</dbReference>
<gene>
    <name evidence="7" type="ORF">ESZ47_00430</name>
</gene>
<evidence type="ECO:0000259" key="5">
    <source>
        <dbReference type="Pfam" id="PF07992"/>
    </source>
</evidence>
<dbReference type="InterPro" id="IPR036249">
    <property type="entry name" value="Thioredoxin-like_sf"/>
</dbReference>
<feature type="domain" description="Thioredoxin-like fold" evidence="6">
    <location>
        <begin position="485"/>
        <end position="557"/>
    </location>
</feature>
<dbReference type="Gene3D" id="3.50.50.60">
    <property type="entry name" value="FAD/NAD(P)-binding domain"/>
    <property type="match status" value="2"/>
</dbReference>
<proteinExistence type="predicted"/>
<dbReference type="PANTHER" id="PTHR48105">
    <property type="entry name" value="THIOREDOXIN REDUCTASE 1-RELATED-RELATED"/>
    <property type="match status" value="1"/>
</dbReference>
<dbReference type="AlphaFoldDB" id="A0A6P2CQL8"/>
<dbReference type="PRINTS" id="PR00469">
    <property type="entry name" value="PNDRDTASEII"/>
</dbReference>
<sequence length="564" mass="62069">MTEPHIYDTIIIGGGPAGLSAGIYAGRATLDTLIIESNQIGGQVTTTSTVSNYPAVETIDGTALVNKMQKQAEQFGVQFVFDAIRDYDFTDEPIKTVTGKKNIYYARSIIIATGAQPHKVGFKGEDTFRGRGVAYCSTCDGELFSGLEVFVIGGGYAAAEEADYLTRFARHVTIVMRSDDFTCPPLTADLAQLNPKITIWHNTEIISVEGQNYLTDATFLNNKTKEKIAYHVENNNRTFGIFVYVGTDPQTELFKDKINLDSDGYIVVNQSAQTNIMGVFAAGDVTSKPLRQIVTAASDGANAATSAEVFVAKQKRALNIPINRSTKKITSKNSIGETSRLDTETSPLIATHVGQWFSKEIIQSLKPIFNKLNQDIVLYQLTDDSAKSHELSSFLEEFSQLNKHIHFKVVPTDQELEEKYQVQRMPHFRLLTANYQDTGIVFSGIPTGHELNSLVLAIYNTVGPGQSIDEQLVKRIKKLPKADLTIGVSLNCHFCPDVVAACQHIAAINNQISAEMIDLQLFPDIREAHHIMSVPAMFINNSPNVIFGSQSLEEIVKAMEATVK</sequence>
<keyword evidence="4" id="KW-0560">Oxidoreductase</keyword>
<reference evidence="7 8" key="1">
    <citation type="submission" date="2019-01" db="EMBL/GenBank/DDBJ databases">
        <title>Leuconostoc litchii sp. nov., a novel lactic acid bacterium isolated from lychee.</title>
        <authorList>
            <person name="Wang L.-T."/>
        </authorList>
    </citation>
    <scope>NUCLEOTIDE SEQUENCE [LARGE SCALE GENOMIC DNA]</scope>
    <source>
        <strain evidence="7 8">MB7</strain>
    </source>
</reference>
<dbReference type="InterPro" id="IPR044142">
    <property type="entry name" value="AhpF_NTD_N"/>
</dbReference>
<evidence type="ECO:0000256" key="1">
    <source>
        <dbReference type="ARBA" id="ARBA00001974"/>
    </source>
</evidence>
<dbReference type="EMBL" id="SDGY01000001">
    <property type="protein sequence ID" value="TYC46637.1"/>
    <property type="molecule type" value="Genomic_DNA"/>
</dbReference>
<dbReference type="InterPro" id="IPR023753">
    <property type="entry name" value="FAD/NAD-binding_dom"/>
</dbReference>
<keyword evidence="8" id="KW-1185">Reference proteome</keyword>
<evidence type="ECO:0000256" key="2">
    <source>
        <dbReference type="ARBA" id="ARBA00011738"/>
    </source>
</evidence>
<dbReference type="Pfam" id="PF07992">
    <property type="entry name" value="Pyr_redox_2"/>
    <property type="match status" value="1"/>
</dbReference>
<accession>A0A6P2CQL8</accession>
<evidence type="ECO:0000259" key="6">
    <source>
        <dbReference type="Pfam" id="PF13192"/>
    </source>
</evidence>
<evidence type="ECO:0000256" key="4">
    <source>
        <dbReference type="ARBA" id="ARBA00023002"/>
    </source>
</evidence>
<feature type="domain" description="FAD/NAD(P)-binding" evidence="5">
    <location>
        <begin position="7"/>
        <end position="300"/>
    </location>
</feature>
<dbReference type="RefSeq" id="WP_148603757.1">
    <property type="nucleotide sequence ID" value="NZ_SDGY01000001.1"/>
</dbReference>
<dbReference type="InterPro" id="IPR036188">
    <property type="entry name" value="FAD/NAD-bd_sf"/>
</dbReference>
<dbReference type="SUPFAM" id="SSF51905">
    <property type="entry name" value="FAD/NAD(P)-binding domain"/>
    <property type="match status" value="2"/>
</dbReference>
<dbReference type="SUPFAM" id="SSF52833">
    <property type="entry name" value="Thioredoxin-like"/>
    <property type="match status" value="2"/>
</dbReference>